<keyword evidence="1" id="KW-1133">Transmembrane helix</keyword>
<proteinExistence type="predicted"/>
<organism evidence="2 3">
    <name type="scientific">Hibiscus sabdariffa</name>
    <name type="common">roselle</name>
    <dbReference type="NCBI Taxonomy" id="183260"/>
    <lineage>
        <taxon>Eukaryota</taxon>
        <taxon>Viridiplantae</taxon>
        <taxon>Streptophyta</taxon>
        <taxon>Embryophyta</taxon>
        <taxon>Tracheophyta</taxon>
        <taxon>Spermatophyta</taxon>
        <taxon>Magnoliopsida</taxon>
        <taxon>eudicotyledons</taxon>
        <taxon>Gunneridae</taxon>
        <taxon>Pentapetalae</taxon>
        <taxon>rosids</taxon>
        <taxon>malvids</taxon>
        <taxon>Malvales</taxon>
        <taxon>Malvaceae</taxon>
        <taxon>Malvoideae</taxon>
        <taxon>Hibiscus</taxon>
    </lineage>
</organism>
<feature type="transmembrane region" description="Helical" evidence="1">
    <location>
        <begin position="97"/>
        <end position="118"/>
    </location>
</feature>
<dbReference type="Gene3D" id="1.20.1250.20">
    <property type="entry name" value="MFS general substrate transporter like domains"/>
    <property type="match status" value="1"/>
</dbReference>
<feature type="transmembrane region" description="Helical" evidence="1">
    <location>
        <begin position="28"/>
        <end position="60"/>
    </location>
</feature>
<accession>A0ABR2RDE2</accession>
<dbReference type="PANTHER" id="PTHR11654">
    <property type="entry name" value="OLIGOPEPTIDE TRANSPORTER-RELATED"/>
    <property type="match status" value="1"/>
</dbReference>
<evidence type="ECO:0000313" key="3">
    <source>
        <dbReference type="Proteomes" id="UP001396334"/>
    </source>
</evidence>
<dbReference type="Proteomes" id="UP001396334">
    <property type="component" value="Unassembled WGS sequence"/>
</dbReference>
<keyword evidence="1" id="KW-0812">Transmembrane</keyword>
<dbReference type="EMBL" id="JBBPBN010000023">
    <property type="protein sequence ID" value="KAK9010879.1"/>
    <property type="molecule type" value="Genomic_DNA"/>
</dbReference>
<keyword evidence="3" id="KW-1185">Reference proteome</keyword>
<gene>
    <name evidence="2" type="ORF">V6N11_043746</name>
</gene>
<feature type="transmembrane region" description="Helical" evidence="1">
    <location>
        <begin position="72"/>
        <end position="91"/>
    </location>
</feature>
<keyword evidence="1" id="KW-0472">Membrane</keyword>
<dbReference type="InterPro" id="IPR036259">
    <property type="entry name" value="MFS_trans_sf"/>
</dbReference>
<protein>
    <submittedName>
        <fullName evidence="2">Uncharacterized protein</fullName>
    </submittedName>
</protein>
<comment type="caution">
    <text evidence="2">The sequence shown here is derived from an EMBL/GenBank/DDBJ whole genome shotgun (WGS) entry which is preliminary data.</text>
</comment>
<sequence>MAETTVSMLHLADNEATTSSSTTRKDGFIILTFIIGSLTEVMLSGFGFGWLANLIVYLITEYNVERINATQISNFVQGFINLLPIVGATLADSIWGTFPVVAISSFISTLVPLHLSLWKALAGHLVSPPV</sequence>
<name>A0ABR2RDE2_9ROSI</name>
<evidence type="ECO:0000256" key="1">
    <source>
        <dbReference type="SAM" id="Phobius"/>
    </source>
</evidence>
<reference evidence="2 3" key="1">
    <citation type="journal article" date="2024" name="G3 (Bethesda)">
        <title>Genome assembly of Hibiscus sabdariffa L. provides insights into metabolisms of medicinal natural products.</title>
        <authorList>
            <person name="Kim T."/>
        </authorList>
    </citation>
    <scope>NUCLEOTIDE SEQUENCE [LARGE SCALE GENOMIC DNA]</scope>
    <source>
        <strain evidence="2">TK-2024</strain>
        <tissue evidence="2">Old leaves</tissue>
    </source>
</reference>
<evidence type="ECO:0000313" key="2">
    <source>
        <dbReference type="EMBL" id="KAK9010879.1"/>
    </source>
</evidence>